<feature type="coiled-coil region" evidence="1">
    <location>
        <begin position="71"/>
        <end position="102"/>
    </location>
</feature>
<reference evidence="2 3" key="1">
    <citation type="submission" date="2016-10" db="EMBL/GenBank/DDBJ databases">
        <authorList>
            <person name="de Groot N.N."/>
        </authorList>
    </citation>
    <scope>NUCLEOTIDE SEQUENCE [LARGE SCALE GENOMIC DNA]</scope>
    <source>
        <strain evidence="2 3">ATCC 51327</strain>
    </source>
</reference>
<name>A0A1I4EWA4_9FIRM</name>
<protein>
    <submittedName>
        <fullName evidence="2">Uncharacterized protein</fullName>
    </submittedName>
</protein>
<gene>
    <name evidence="2" type="ORF">SAMN02983006_00167</name>
</gene>
<dbReference type="Proteomes" id="UP000199006">
    <property type="component" value="Unassembled WGS sequence"/>
</dbReference>
<dbReference type="STRING" id="29563.SAMN02983006_00167"/>
<evidence type="ECO:0000313" key="3">
    <source>
        <dbReference type="Proteomes" id="UP000199006"/>
    </source>
</evidence>
<evidence type="ECO:0000313" key="2">
    <source>
        <dbReference type="EMBL" id="SFL09589.1"/>
    </source>
</evidence>
<keyword evidence="1" id="KW-0175">Coiled coil</keyword>
<dbReference type="AlphaFoldDB" id="A0A1I4EWA4"/>
<evidence type="ECO:0000256" key="1">
    <source>
        <dbReference type="SAM" id="Coils"/>
    </source>
</evidence>
<accession>A0A1I4EWA4</accession>
<dbReference type="EMBL" id="FOTI01000001">
    <property type="protein sequence ID" value="SFL09589.1"/>
    <property type="molecule type" value="Genomic_DNA"/>
</dbReference>
<dbReference type="RefSeq" id="WP_089858175.1">
    <property type="nucleotide sequence ID" value="NZ_FOTI01000001.1"/>
</dbReference>
<keyword evidence="3" id="KW-1185">Reference proteome</keyword>
<sequence length="104" mass="12177">MNKETHNLKVLEITVERLINVYKITEVPEFKDDVEKQIRKAAMTTGEQVLFDYANERNAELMSLDYRLSHIEAAKNILKELEREVNEQRNELIEKLNSGNEEGN</sequence>
<organism evidence="2 3">
    <name type="scientific">Halanaerobium salsuginis</name>
    <dbReference type="NCBI Taxonomy" id="29563"/>
    <lineage>
        <taxon>Bacteria</taxon>
        <taxon>Bacillati</taxon>
        <taxon>Bacillota</taxon>
        <taxon>Clostridia</taxon>
        <taxon>Halanaerobiales</taxon>
        <taxon>Halanaerobiaceae</taxon>
        <taxon>Halanaerobium</taxon>
    </lineage>
</organism>
<proteinExistence type="predicted"/>